<dbReference type="GO" id="GO:0003735">
    <property type="term" value="F:structural constituent of ribosome"/>
    <property type="evidence" value="ECO:0007669"/>
    <property type="project" value="InterPro"/>
</dbReference>
<dbReference type="AlphaFoldDB" id="I0YTE2"/>
<dbReference type="InterPro" id="IPR020594">
    <property type="entry name" value="Ribosomal_bL9_bac/chp"/>
</dbReference>
<reference evidence="4 5" key="1">
    <citation type="journal article" date="2012" name="Genome Biol.">
        <title>The genome of the polar eukaryotic microalga coccomyxa subellipsoidea reveals traits of cold adaptation.</title>
        <authorList>
            <person name="Blanc G."/>
            <person name="Agarkova I."/>
            <person name="Grimwood J."/>
            <person name="Kuo A."/>
            <person name="Brueggeman A."/>
            <person name="Dunigan D."/>
            <person name="Gurnon J."/>
            <person name="Ladunga I."/>
            <person name="Lindquist E."/>
            <person name="Lucas S."/>
            <person name="Pangilinan J."/>
            <person name="Proschold T."/>
            <person name="Salamov A."/>
            <person name="Schmutz J."/>
            <person name="Weeks D."/>
            <person name="Yamada T."/>
            <person name="Claverie J.M."/>
            <person name="Grigoriev I."/>
            <person name="Van Etten J."/>
            <person name="Lomsadze A."/>
            <person name="Borodovsky M."/>
        </authorList>
    </citation>
    <scope>NUCLEOTIDE SEQUENCE [LARGE SCALE GENOMIC DNA]</scope>
    <source>
        <strain evidence="4 5">C-169</strain>
    </source>
</reference>
<keyword evidence="5" id="KW-1185">Reference proteome</keyword>
<dbReference type="InterPro" id="IPR000244">
    <property type="entry name" value="Ribosomal_bL9"/>
</dbReference>
<dbReference type="RefSeq" id="XP_005646205.1">
    <property type="nucleotide sequence ID" value="XM_005646148.1"/>
</dbReference>
<proteinExistence type="predicted"/>
<evidence type="ECO:0000313" key="4">
    <source>
        <dbReference type="EMBL" id="EIE21661.1"/>
    </source>
</evidence>
<dbReference type="InterPro" id="IPR036791">
    <property type="entry name" value="Ribosomal_bL9_C_sf"/>
</dbReference>
<dbReference type="PANTHER" id="PTHR21368">
    <property type="entry name" value="50S RIBOSOMAL PROTEIN L9"/>
    <property type="match status" value="1"/>
</dbReference>
<dbReference type="Pfam" id="PF03948">
    <property type="entry name" value="Ribosomal_L9_C"/>
    <property type="match status" value="1"/>
</dbReference>
<evidence type="ECO:0000259" key="3">
    <source>
        <dbReference type="Pfam" id="PF03948"/>
    </source>
</evidence>
<dbReference type="STRING" id="574566.I0YTE2"/>
<dbReference type="InterPro" id="IPR020069">
    <property type="entry name" value="Ribosomal_bL9_C"/>
</dbReference>
<evidence type="ECO:0000256" key="1">
    <source>
        <dbReference type="ARBA" id="ARBA00035427"/>
    </source>
</evidence>
<dbReference type="SUPFAM" id="SSF55653">
    <property type="entry name" value="Ribosomal protein L9 C-domain"/>
    <property type="match status" value="1"/>
</dbReference>
<comment type="caution">
    <text evidence="4">The sequence shown here is derived from an EMBL/GenBank/DDBJ whole genome shotgun (WGS) entry which is preliminary data.</text>
</comment>
<dbReference type="OrthoDB" id="5555409at2759"/>
<gene>
    <name evidence="4" type="ORF">COCSUDRAFT_17670</name>
</gene>
<dbReference type="NCBIfam" id="TIGR00158">
    <property type="entry name" value="L9"/>
    <property type="match status" value="1"/>
</dbReference>
<dbReference type="eggNOG" id="KOG4607">
    <property type="taxonomic scope" value="Eukaryota"/>
</dbReference>
<accession>I0YTE2</accession>
<dbReference type="EMBL" id="AGSI01000012">
    <property type="protein sequence ID" value="EIE21661.1"/>
    <property type="molecule type" value="Genomic_DNA"/>
</dbReference>
<protein>
    <recommendedName>
        <fullName evidence="1">50S ribosomal protein L9, chloroplastic</fullName>
    </recommendedName>
</protein>
<feature type="domain" description="Large ribosomal subunit protein bL9 C-terminal" evidence="3">
    <location>
        <begin position="24"/>
        <end position="106"/>
    </location>
</feature>
<keyword evidence="2" id="KW-0175">Coiled coil</keyword>
<dbReference type="GO" id="GO:0006412">
    <property type="term" value="P:translation"/>
    <property type="evidence" value="ECO:0007669"/>
    <property type="project" value="InterPro"/>
</dbReference>
<dbReference type="Proteomes" id="UP000007264">
    <property type="component" value="Unassembled WGS sequence"/>
</dbReference>
<sequence>MHLRRSIEKDKQRAEQQAREVKTKAQAMAIALSTIGKFVIKKKVGEEDKIFGSVTTTEIVEAIFKQTGRELNKKDIELPEITSVGTFPATIRLHPEVVGTFNVVVQREKNA</sequence>
<dbReference type="GeneID" id="17039709"/>
<feature type="coiled-coil region" evidence="2">
    <location>
        <begin position="4"/>
        <end position="31"/>
    </location>
</feature>
<evidence type="ECO:0000256" key="2">
    <source>
        <dbReference type="SAM" id="Coils"/>
    </source>
</evidence>
<organism evidence="4 5">
    <name type="scientific">Coccomyxa subellipsoidea (strain C-169)</name>
    <name type="common">Green microalga</name>
    <dbReference type="NCBI Taxonomy" id="574566"/>
    <lineage>
        <taxon>Eukaryota</taxon>
        <taxon>Viridiplantae</taxon>
        <taxon>Chlorophyta</taxon>
        <taxon>core chlorophytes</taxon>
        <taxon>Trebouxiophyceae</taxon>
        <taxon>Trebouxiophyceae incertae sedis</taxon>
        <taxon>Coccomyxaceae</taxon>
        <taxon>Coccomyxa</taxon>
        <taxon>Coccomyxa subellipsoidea</taxon>
    </lineage>
</organism>
<evidence type="ECO:0000313" key="5">
    <source>
        <dbReference type="Proteomes" id="UP000007264"/>
    </source>
</evidence>
<dbReference type="GO" id="GO:0005840">
    <property type="term" value="C:ribosome"/>
    <property type="evidence" value="ECO:0007669"/>
    <property type="project" value="InterPro"/>
</dbReference>
<dbReference type="Gene3D" id="3.10.430.100">
    <property type="entry name" value="Ribosomal protein L9, C-terminal domain"/>
    <property type="match status" value="1"/>
</dbReference>
<name>I0YTE2_COCSC</name>
<dbReference type="KEGG" id="csl:COCSUDRAFT_17670"/>